<dbReference type="GO" id="GO:0005507">
    <property type="term" value="F:copper ion binding"/>
    <property type="evidence" value="ECO:0007669"/>
    <property type="project" value="InterPro"/>
</dbReference>
<dbReference type="AlphaFoldDB" id="A0A5N4AAQ8"/>
<dbReference type="InParanoid" id="A0A5N4AAQ8"/>
<dbReference type="Pfam" id="PF07731">
    <property type="entry name" value="Cu-oxidase_2"/>
    <property type="match status" value="1"/>
</dbReference>
<dbReference type="EMBL" id="VVIM01000008">
    <property type="protein sequence ID" value="KAB0794338.1"/>
    <property type="molecule type" value="Genomic_DNA"/>
</dbReference>
<dbReference type="OrthoDB" id="2121828at2759"/>
<keyword evidence="5" id="KW-0812">Transmembrane</keyword>
<feature type="domain" description="Plastocyanin-like" evidence="8">
    <location>
        <begin position="70"/>
        <end position="183"/>
    </location>
</feature>
<keyword evidence="5" id="KW-1133">Transmembrane helix</keyword>
<feature type="domain" description="Plastocyanin-like" evidence="6">
    <location>
        <begin position="194"/>
        <end position="309"/>
    </location>
</feature>
<dbReference type="GO" id="GO:0016491">
    <property type="term" value="F:oxidoreductase activity"/>
    <property type="evidence" value="ECO:0007669"/>
    <property type="project" value="UniProtKB-KW"/>
</dbReference>
<evidence type="ECO:0000259" key="7">
    <source>
        <dbReference type="Pfam" id="PF07731"/>
    </source>
</evidence>
<evidence type="ECO:0000259" key="6">
    <source>
        <dbReference type="Pfam" id="PF00394"/>
    </source>
</evidence>
<dbReference type="Pfam" id="PF07732">
    <property type="entry name" value="Cu-oxidase_3"/>
    <property type="match status" value="1"/>
</dbReference>
<organism evidence="9 10">
    <name type="scientific">Photinus pyralis</name>
    <name type="common">Common eastern firefly</name>
    <name type="synonym">Lampyris pyralis</name>
    <dbReference type="NCBI Taxonomy" id="7054"/>
    <lineage>
        <taxon>Eukaryota</taxon>
        <taxon>Metazoa</taxon>
        <taxon>Ecdysozoa</taxon>
        <taxon>Arthropoda</taxon>
        <taxon>Hexapoda</taxon>
        <taxon>Insecta</taxon>
        <taxon>Pterygota</taxon>
        <taxon>Neoptera</taxon>
        <taxon>Endopterygota</taxon>
        <taxon>Coleoptera</taxon>
        <taxon>Polyphaga</taxon>
        <taxon>Elateriformia</taxon>
        <taxon>Elateroidea</taxon>
        <taxon>Lampyridae</taxon>
        <taxon>Lampyrinae</taxon>
        <taxon>Photinus</taxon>
    </lineage>
</organism>
<dbReference type="Pfam" id="PF00394">
    <property type="entry name" value="Cu-oxidase"/>
    <property type="match status" value="1"/>
</dbReference>
<feature type="transmembrane region" description="Helical" evidence="5">
    <location>
        <begin position="7"/>
        <end position="27"/>
    </location>
</feature>
<dbReference type="PANTHER" id="PTHR11709:SF394">
    <property type="entry name" value="FI03373P-RELATED"/>
    <property type="match status" value="1"/>
</dbReference>
<dbReference type="CDD" id="cd13905">
    <property type="entry name" value="CuRO_3_tcLLC2_insect_like"/>
    <property type="match status" value="1"/>
</dbReference>
<dbReference type="InterPro" id="IPR011706">
    <property type="entry name" value="Cu-oxidase_C"/>
</dbReference>
<name>A0A5N4AAQ8_PHOPY</name>
<dbReference type="InterPro" id="IPR045087">
    <property type="entry name" value="Cu-oxidase_fam"/>
</dbReference>
<comment type="caution">
    <text evidence="9">The sequence shown here is derived from an EMBL/GenBank/DDBJ whole genome shotgun (WGS) entry which is preliminary data.</text>
</comment>
<keyword evidence="10" id="KW-1185">Reference proteome</keyword>
<evidence type="ECO:0000256" key="1">
    <source>
        <dbReference type="ARBA" id="ARBA00010609"/>
    </source>
</evidence>
<dbReference type="GO" id="GO:0006826">
    <property type="term" value="P:iron ion transport"/>
    <property type="evidence" value="ECO:0007669"/>
    <property type="project" value="TreeGrafter"/>
</dbReference>
<proteinExistence type="inferred from homology"/>
<keyword evidence="4" id="KW-0186">Copper</keyword>
<keyword evidence="3" id="KW-0560">Oxidoreductase</keyword>
<dbReference type="Proteomes" id="UP000327044">
    <property type="component" value="Unassembled WGS sequence"/>
</dbReference>
<evidence type="ECO:0000259" key="8">
    <source>
        <dbReference type="Pfam" id="PF07732"/>
    </source>
</evidence>
<dbReference type="CDD" id="cd13858">
    <property type="entry name" value="CuRO_1_tcLCC2_insect_like"/>
    <property type="match status" value="1"/>
</dbReference>
<evidence type="ECO:0000256" key="4">
    <source>
        <dbReference type="ARBA" id="ARBA00023008"/>
    </source>
</evidence>
<reference evidence="9 10" key="1">
    <citation type="journal article" date="2018" name="Elife">
        <title>Firefly genomes illuminate parallel origins of bioluminescence in beetles.</title>
        <authorList>
            <person name="Fallon T.R."/>
            <person name="Lower S.E."/>
            <person name="Chang C.H."/>
            <person name="Bessho-Uehara M."/>
            <person name="Martin G.J."/>
            <person name="Bewick A.J."/>
            <person name="Behringer M."/>
            <person name="Debat H.J."/>
            <person name="Wong I."/>
            <person name="Day J.C."/>
            <person name="Suvorov A."/>
            <person name="Silva C.J."/>
            <person name="Stanger-Hall K.F."/>
            <person name="Hall D.W."/>
            <person name="Schmitz R.J."/>
            <person name="Nelson D.R."/>
            <person name="Lewis S.M."/>
            <person name="Shigenobu S."/>
            <person name="Bybee S.M."/>
            <person name="Larracuente A.M."/>
            <person name="Oba Y."/>
            <person name="Weng J.K."/>
        </authorList>
    </citation>
    <scope>NUCLEOTIDE SEQUENCE [LARGE SCALE GENOMIC DNA]</scope>
    <source>
        <strain evidence="9">1611_PpyrPB1</strain>
        <tissue evidence="9">Whole body</tissue>
    </source>
</reference>
<evidence type="ECO:0000256" key="3">
    <source>
        <dbReference type="ARBA" id="ARBA00023002"/>
    </source>
</evidence>
<protein>
    <submittedName>
        <fullName evidence="9">Uncharacterized protein</fullName>
    </submittedName>
</protein>
<dbReference type="PANTHER" id="PTHR11709">
    <property type="entry name" value="MULTI-COPPER OXIDASE"/>
    <property type="match status" value="1"/>
</dbReference>
<sequence>MYAVQNVLVRTLIVLGMGVAVVTILYFTPTPDQIFLNCNRPCHDLDWPMICRIKLTLENYNTIQRFQWRSNNCSLEDDLQTTVIAVNRQLPGPTIHVCQNDILVVDVINRIPGQSVTIHWRGQPQVEAPMMDGVPMVTQCPISSYTTFQYKFRASMPGTHIWHAHAGAKFSDGIFGALVVNQAGKLDPLKNLYDADEVLVISERNVELSTDASRSLMINGKAAREHVIRVDWGKRYRFRAIYSGGSASCPVTVSVDKHPLNVVALDGYAINPQKVTSVSFSKGERVDFVVSTKQEPKSYFLKVTSECAVTAEAAIKYKSMANDALQRYYPKSPPVDLRMETAACESSVDRVCINGIQSLENIPSDLVKKVDETVFLGFDYKSVHGSNDTQKVYRMNNLTFTYPSSPLLTQKGDVNKASICSSATKPRQCKDMEICECVHIEQITLGASVELVFADLGSDAQEAVFHLHGYRFYVVGYKQFKKAPNLDHLKGLNDQGLLLKRNFAKPVIKDTVRVPKNGVVVVRFIANNPGYWMIRDEHSEQWSRGMDVVLQVGGTCDMVTKPNNFPTCGSWTGPDFFLV</sequence>
<dbReference type="SUPFAM" id="SSF49503">
    <property type="entry name" value="Cupredoxins"/>
    <property type="match status" value="3"/>
</dbReference>
<feature type="domain" description="Plastocyanin-like" evidence="7">
    <location>
        <begin position="421"/>
        <end position="552"/>
    </location>
</feature>
<dbReference type="InterPro" id="IPR001117">
    <property type="entry name" value="Cu-oxidase_2nd"/>
</dbReference>
<evidence type="ECO:0000256" key="2">
    <source>
        <dbReference type="ARBA" id="ARBA00022723"/>
    </source>
</evidence>
<evidence type="ECO:0000313" key="9">
    <source>
        <dbReference type="EMBL" id="KAB0794338.1"/>
    </source>
</evidence>
<accession>A0A5N4AAQ8</accession>
<gene>
    <name evidence="9" type="ORF">PPYR_11177</name>
</gene>
<dbReference type="InterPro" id="IPR008972">
    <property type="entry name" value="Cupredoxin"/>
</dbReference>
<keyword evidence="5" id="KW-0472">Membrane</keyword>
<dbReference type="GO" id="GO:0005886">
    <property type="term" value="C:plasma membrane"/>
    <property type="evidence" value="ECO:0007669"/>
    <property type="project" value="TreeGrafter"/>
</dbReference>
<comment type="similarity">
    <text evidence="1">Belongs to the multicopper oxidase family.</text>
</comment>
<dbReference type="InterPro" id="IPR011707">
    <property type="entry name" value="Cu-oxidase-like_N"/>
</dbReference>
<keyword evidence="2" id="KW-0479">Metal-binding</keyword>
<evidence type="ECO:0000256" key="5">
    <source>
        <dbReference type="SAM" id="Phobius"/>
    </source>
</evidence>
<dbReference type="Gene3D" id="2.60.40.420">
    <property type="entry name" value="Cupredoxins - blue copper proteins"/>
    <property type="match status" value="3"/>
</dbReference>
<evidence type="ECO:0000313" key="10">
    <source>
        <dbReference type="Proteomes" id="UP000327044"/>
    </source>
</evidence>